<gene>
    <name evidence="8" type="ORF">VT50_0204850</name>
</gene>
<feature type="transmembrane region" description="Helical" evidence="7">
    <location>
        <begin position="410"/>
        <end position="429"/>
    </location>
</feature>
<keyword evidence="9" id="KW-1185">Reference proteome</keyword>
<accession>A0A1V4DBM6</accession>
<evidence type="ECO:0000313" key="9">
    <source>
        <dbReference type="Proteomes" id="UP000033615"/>
    </source>
</evidence>
<comment type="similarity">
    <text evidence="2 6">Belongs to the sodium:solute symporter (SSF) (TC 2.A.21) family.</text>
</comment>
<evidence type="ECO:0000256" key="7">
    <source>
        <dbReference type="SAM" id="Phobius"/>
    </source>
</evidence>
<feature type="transmembrane region" description="Helical" evidence="7">
    <location>
        <begin position="124"/>
        <end position="149"/>
    </location>
</feature>
<dbReference type="GO" id="GO:0005886">
    <property type="term" value="C:plasma membrane"/>
    <property type="evidence" value="ECO:0007669"/>
    <property type="project" value="TreeGrafter"/>
</dbReference>
<dbReference type="Pfam" id="PF00474">
    <property type="entry name" value="SSF"/>
    <property type="match status" value="1"/>
</dbReference>
<keyword evidence="4 7" id="KW-1133">Transmembrane helix</keyword>
<dbReference type="CDD" id="cd11478">
    <property type="entry name" value="SLC5sbd_u2"/>
    <property type="match status" value="1"/>
</dbReference>
<evidence type="ECO:0000256" key="3">
    <source>
        <dbReference type="ARBA" id="ARBA00022692"/>
    </source>
</evidence>
<protein>
    <submittedName>
        <fullName evidence="8">Na+/galactose cotransporter</fullName>
    </submittedName>
</protein>
<feature type="transmembrane region" description="Helical" evidence="7">
    <location>
        <begin position="186"/>
        <end position="206"/>
    </location>
</feature>
<feature type="transmembrane region" description="Helical" evidence="7">
    <location>
        <begin position="240"/>
        <end position="258"/>
    </location>
</feature>
<evidence type="ECO:0000256" key="6">
    <source>
        <dbReference type="RuleBase" id="RU362091"/>
    </source>
</evidence>
<dbReference type="PANTHER" id="PTHR11819:SF195">
    <property type="entry name" value="SODIUM_GLUCOSE COTRANSPORTER 4"/>
    <property type="match status" value="1"/>
</dbReference>
<feature type="transmembrane region" description="Helical" evidence="7">
    <location>
        <begin position="155"/>
        <end position="174"/>
    </location>
</feature>
<sequence>MTGTLSLGAVDWFLLAVYFGAIVAIGLTTKRAVHTTGDFFLAGRSMPAWITGLAFISANLGALEIIGGAANGAQYGAAAVHFYWLGAIPAMVFLGVVMMPFYYSTRVHSVSEYLRRRFNNQTHLLNSVVFAVAQMLLAGVNLFALALIVKLLIGWPLWLSILLSAVFVLAYITLGGLAGAIYGEVLQFFVILAGLIPIVVIGLHSVGGFSGLKEAVQDPGLLHTWQGTTPGHWTNPLGDWIGLAMGEGFVLAFGYWTTNFAEVQRSLAAKDLNAARRTPLIAAFPKMALPLFTVVPGMIALIIVPRLGKPGGPTYNDVIPEMMQRFLPSGVLGIALTGLLAAFMAGMAANISGFNTVFTYDIWKPYVVKGREDGYYLKAGRYATVAGIAVSVAAAFVASEYDNIQNYIQLLFSFFNSPLFATFLLAMFWKRVTPWAGFWGMLSGTAAAAAAHLSAYHIGWFYPGGQVGPHDTINAQMANFYGALFAFAVDAVVTVAVTLVTRPKPVAELAGLVWGLPDPDSPDAHEALVRQPWWKSPVVLGSVILTLTAALSVWLVIAV</sequence>
<evidence type="ECO:0000256" key="4">
    <source>
        <dbReference type="ARBA" id="ARBA00022989"/>
    </source>
</evidence>
<evidence type="ECO:0000256" key="2">
    <source>
        <dbReference type="ARBA" id="ARBA00006434"/>
    </source>
</evidence>
<dbReference type="Proteomes" id="UP000033615">
    <property type="component" value="Unassembled WGS sequence"/>
</dbReference>
<feature type="transmembrane region" description="Helical" evidence="7">
    <location>
        <begin position="379"/>
        <end position="398"/>
    </location>
</feature>
<feature type="transmembrane region" description="Helical" evidence="7">
    <location>
        <begin position="12"/>
        <end position="29"/>
    </location>
</feature>
<dbReference type="OrthoDB" id="9814523at2"/>
<comment type="subcellular location">
    <subcellularLocation>
        <location evidence="1">Membrane</location>
        <topology evidence="1">Multi-pass membrane protein</topology>
    </subcellularLocation>
</comment>
<dbReference type="AlphaFoldDB" id="A0A1V4DBM6"/>
<dbReference type="NCBIfam" id="TIGR00813">
    <property type="entry name" value="sss"/>
    <property type="match status" value="1"/>
</dbReference>
<feature type="transmembrane region" description="Helical" evidence="7">
    <location>
        <begin position="436"/>
        <end position="458"/>
    </location>
</feature>
<dbReference type="InterPro" id="IPR001734">
    <property type="entry name" value="Na/solute_symporter"/>
</dbReference>
<dbReference type="RefSeq" id="WP_046084275.1">
    <property type="nucleotide sequence ID" value="NZ_LAKD02000005.1"/>
</dbReference>
<keyword evidence="5 7" id="KW-0472">Membrane</keyword>
<feature type="transmembrane region" description="Helical" evidence="7">
    <location>
        <begin position="478"/>
        <end position="500"/>
    </location>
</feature>
<evidence type="ECO:0000256" key="5">
    <source>
        <dbReference type="ARBA" id="ARBA00023136"/>
    </source>
</evidence>
<name>A0A1V4DBM6_9ACTN</name>
<feature type="transmembrane region" description="Helical" evidence="7">
    <location>
        <begin position="49"/>
        <end position="70"/>
    </location>
</feature>
<comment type="caution">
    <text evidence="8">The sequence shown here is derived from an EMBL/GenBank/DDBJ whole genome shotgun (WGS) entry which is preliminary data.</text>
</comment>
<evidence type="ECO:0000313" key="8">
    <source>
        <dbReference type="EMBL" id="OPF83555.1"/>
    </source>
</evidence>
<dbReference type="Gene3D" id="1.20.1730.10">
    <property type="entry name" value="Sodium/glucose cotransporter"/>
    <property type="match status" value="1"/>
</dbReference>
<feature type="transmembrane region" description="Helical" evidence="7">
    <location>
        <begin position="82"/>
        <end position="103"/>
    </location>
</feature>
<organism evidence="8 9">
    <name type="scientific">Streptomyces antioxidans</name>
    <dbReference type="NCBI Taxonomy" id="1507734"/>
    <lineage>
        <taxon>Bacteria</taxon>
        <taxon>Bacillati</taxon>
        <taxon>Actinomycetota</taxon>
        <taxon>Actinomycetes</taxon>
        <taxon>Kitasatosporales</taxon>
        <taxon>Streptomycetaceae</taxon>
        <taxon>Streptomyces</taxon>
    </lineage>
</organism>
<feature type="transmembrane region" description="Helical" evidence="7">
    <location>
        <begin position="279"/>
        <end position="304"/>
    </location>
</feature>
<dbReference type="GO" id="GO:0005412">
    <property type="term" value="F:D-glucose:sodium symporter activity"/>
    <property type="evidence" value="ECO:0007669"/>
    <property type="project" value="TreeGrafter"/>
</dbReference>
<proteinExistence type="inferred from homology"/>
<evidence type="ECO:0000256" key="1">
    <source>
        <dbReference type="ARBA" id="ARBA00004141"/>
    </source>
</evidence>
<dbReference type="PROSITE" id="PS50283">
    <property type="entry name" value="NA_SOLUT_SYMP_3"/>
    <property type="match status" value="1"/>
</dbReference>
<dbReference type="InterPro" id="IPR038377">
    <property type="entry name" value="Na/Glc_symporter_sf"/>
</dbReference>
<keyword evidence="3 7" id="KW-0812">Transmembrane</keyword>
<reference evidence="8" key="1">
    <citation type="submission" date="2016-12" db="EMBL/GenBank/DDBJ databases">
        <title>Genome sequence of Streptomyces antioxidans MUSC 164.</title>
        <authorList>
            <person name="Lee L.-H."/>
            <person name="Ser H.-L."/>
        </authorList>
    </citation>
    <scope>NUCLEOTIDE SEQUENCE [LARGE SCALE GENOMIC DNA]</scope>
    <source>
        <strain evidence="8">MUSC 164</strain>
    </source>
</reference>
<feature type="transmembrane region" description="Helical" evidence="7">
    <location>
        <begin position="331"/>
        <end position="358"/>
    </location>
</feature>
<dbReference type="EMBL" id="LAKD02000005">
    <property type="protein sequence ID" value="OPF83555.1"/>
    <property type="molecule type" value="Genomic_DNA"/>
</dbReference>
<feature type="transmembrane region" description="Helical" evidence="7">
    <location>
        <begin position="538"/>
        <end position="557"/>
    </location>
</feature>
<dbReference type="PANTHER" id="PTHR11819">
    <property type="entry name" value="SOLUTE CARRIER FAMILY 5"/>
    <property type="match status" value="1"/>
</dbReference>